<dbReference type="InterPro" id="IPR041347">
    <property type="entry name" value="MftR_C"/>
</dbReference>
<keyword evidence="1" id="KW-0805">Transcription regulation</keyword>
<dbReference type="PROSITE" id="PS01081">
    <property type="entry name" value="HTH_TETR_1"/>
    <property type="match status" value="1"/>
</dbReference>
<dbReference type="Gene3D" id="1.10.357.10">
    <property type="entry name" value="Tetracycline Repressor, domain 2"/>
    <property type="match status" value="1"/>
</dbReference>
<dbReference type="InterPro" id="IPR023851">
    <property type="entry name" value="Tscrpt_reg_TetR-type"/>
</dbReference>
<dbReference type="PRINTS" id="PR00455">
    <property type="entry name" value="HTHTETR"/>
</dbReference>
<dbReference type="Gene3D" id="1.10.10.60">
    <property type="entry name" value="Homeodomain-like"/>
    <property type="match status" value="1"/>
</dbReference>
<sequence>MSSRGRPVATSPAQIEAAAFRLFAERGFEAVTMSEIAAEVGVGRRTLFRYFESKNDIPWGQFDQTLEHFRAILRELPQDRPVHEVVQQGVLAFNEFDPAAEPPHRERMRLILETPTLQAHSVLRYAEWRSVIAEYVAERLDLRPDDLLPRTAGGVALTLAISAYEAWLEDPAADLADLLTATMSALRSYLAD</sequence>
<evidence type="ECO:0000256" key="1">
    <source>
        <dbReference type="ARBA" id="ARBA00023015"/>
    </source>
</evidence>
<protein>
    <submittedName>
        <fullName evidence="6">Mycofactocin system transcriptional regulator</fullName>
    </submittedName>
</protein>
<dbReference type="InterPro" id="IPR050109">
    <property type="entry name" value="HTH-type_TetR-like_transc_reg"/>
</dbReference>
<dbReference type="PANTHER" id="PTHR30055">
    <property type="entry name" value="HTH-TYPE TRANSCRIPTIONAL REGULATOR RUTR"/>
    <property type="match status" value="1"/>
</dbReference>
<dbReference type="SUPFAM" id="SSF46689">
    <property type="entry name" value="Homeodomain-like"/>
    <property type="match status" value="1"/>
</dbReference>
<comment type="caution">
    <text evidence="6">The sequence shown here is derived from an EMBL/GenBank/DDBJ whole genome shotgun (WGS) entry which is preliminary data.</text>
</comment>
<evidence type="ECO:0000256" key="3">
    <source>
        <dbReference type="ARBA" id="ARBA00023163"/>
    </source>
</evidence>
<feature type="DNA-binding region" description="H-T-H motif" evidence="4">
    <location>
        <begin position="32"/>
        <end position="51"/>
    </location>
</feature>
<gene>
    <name evidence="6" type="primary">mftR</name>
    <name evidence="6" type="ORF">K8U61_14830</name>
</gene>
<proteinExistence type="predicted"/>
<evidence type="ECO:0000313" key="6">
    <source>
        <dbReference type="EMBL" id="MBZ5739445.1"/>
    </source>
</evidence>
<dbReference type="InterPro" id="IPR023772">
    <property type="entry name" value="DNA-bd_HTH_TetR-type_CS"/>
</dbReference>
<evidence type="ECO:0000259" key="5">
    <source>
        <dbReference type="PROSITE" id="PS50977"/>
    </source>
</evidence>
<keyword evidence="2 4" id="KW-0238">DNA-binding</keyword>
<accession>A0ABS7UF55</accession>
<dbReference type="EMBL" id="JAIQZJ010000008">
    <property type="protein sequence ID" value="MBZ5739445.1"/>
    <property type="molecule type" value="Genomic_DNA"/>
</dbReference>
<dbReference type="PROSITE" id="PS50977">
    <property type="entry name" value="HTH_TETR_2"/>
    <property type="match status" value="1"/>
</dbReference>
<name>A0ABS7UF55_9ACTN</name>
<keyword evidence="3" id="KW-0804">Transcription</keyword>
<dbReference type="InterPro" id="IPR009057">
    <property type="entry name" value="Homeodomain-like_sf"/>
</dbReference>
<dbReference type="PANTHER" id="PTHR30055:SF238">
    <property type="entry name" value="MYCOFACTOCIN BIOSYNTHESIS TRANSCRIPTIONAL REGULATOR MFTR-RELATED"/>
    <property type="match status" value="1"/>
</dbReference>
<dbReference type="InterPro" id="IPR001647">
    <property type="entry name" value="HTH_TetR"/>
</dbReference>
<evidence type="ECO:0000313" key="7">
    <source>
        <dbReference type="Proteomes" id="UP000780875"/>
    </source>
</evidence>
<dbReference type="Pfam" id="PF00440">
    <property type="entry name" value="TetR_N"/>
    <property type="match status" value="1"/>
</dbReference>
<organism evidence="6 7">
    <name type="scientific">Nocardioides mangrovi</name>
    <dbReference type="NCBI Taxonomy" id="2874580"/>
    <lineage>
        <taxon>Bacteria</taxon>
        <taxon>Bacillati</taxon>
        <taxon>Actinomycetota</taxon>
        <taxon>Actinomycetes</taxon>
        <taxon>Propionibacteriales</taxon>
        <taxon>Nocardioidaceae</taxon>
        <taxon>Nocardioides</taxon>
    </lineage>
</organism>
<feature type="domain" description="HTH tetR-type" evidence="5">
    <location>
        <begin position="9"/>
        <end position="69"/>
    </location>
</feature>
<reference evidence="6 7" key="1">
    <citation type="submission" date="2021-09" db="EMBL/GenBank/DDBJ databases">
        <title>Whole genome sequence of Nocardioides sp. GBK3QG-3.</title>
        <authorList>
            <person name="Tuo L."/>
        </authorList>
    </citation>
    <scope>NUCLEOTIDE SEQUENCE [LARGE SCALE GENOMIC DNA]</scope>
    <source>
        <strain evidence="6 7">GBK3QG-3</strain>
    </source>
</reference>
<evidence type="ECO:0000256" key="2">
    <source>
        <dbReference type="ARBA" id="ARBA00023125"/>
    </source>
</evidence>
<dbReference type="NCBIfam" id="TIGR03968">
    <property type="entry name" value="mycofact_TetR"/>
    <property type="match status" value="1"/>
</dbReference>
<dbReference type="RefSeq" id="WP_224123813.1">
    <property type="nucleotide sequence ID" value="NZ_JAIQZJ010000008.1"/>
</dbReference>
<keyword evidence="7" id="KW-1185">Reference proteome</keyword>
<dbReference type="Pfam" id="PF17754">
    <property type="entry name" value="TetR_C_14"/>
    <property type="match status" value="1"/>
</dbReference>
<dbReference type="Proteomes" id="UP000780875">
    <property type="component" value="Unassembled WGS sequence"/>
</dbReference>
<evidence type="ECO:0000256" key="4">
    <source>
        <dbReference type="PROSITE-ProRule" id="PRU00335"/>
    </source>
</evidence>